<protein>
    <submittedName>
        <fullName evidence="1">Uncharacterized protein</fullName>
    </submittedName>
</protein>
<dbReference type="Proteomes" id="UP000071601">
    <property type="component" value="Unassembled WGS sequence"/>
</dbReference>
<name>A0AB33U8E0_STRSU</name>
<evidence type="ECO:0000313" key="2">
    <source>
        <dbReference type="Proteomes" id="UP000071601"/>
    </source>
</evidence>
<organism evidence="1 2">
    <name type="scientific">Streptococcus suis</name>
    <dbReference type="NCBI Taxonomy" id="1307"/>
    <lineage>
        <taxon>Bacteria</taxon>
        <taxon>Bacillati</taxon>
        <taxon>Bacillota</taxon>
        <taxon>Bacilli</taxon>
        <taxon>Lactobacillales</taxon>
        <taxon>Streptococcaceae</taxon>
        <taxon>Streptococcus</taxon>
    </lineage>
</organism>
<reference evidence="1 2" key="1">
    <citation type="submission" date="2016-02" db="EMBL/GenBank/DDBJ databases">
        <authorList>
            <consortium name="Pathogen Informatics"/>
        </authorList>
    </citation>
    <scope>NUCLEOTIDE SEQUENCE [LARGE SCALE GENOMIC DNA]</scope>
    <source>
        <strain evidence="1 2">SS985</strain>
    </source>
</reference>
<evidence type="ECO:0000313" key="1">
    <source>
        <dbReference type="EMBL" id="CYX41902.1"/>
    </source>
</evidence>
<dbReference type="RefSeq" id="WP_044684398.1">
    <property type="nucleotide sequence ID" value="NZ_CEDO01000005.1"/>
</dbReference>
<dbReference type="AlphaFoldDB" id="A0AB33U8E0"/>
<gene>
    <name evidence="1" type="ORF">ERS132525_00811</name>
</gene>
<comment type="caution">
    <text evidence="1">The sequence shown here is derived from an EMBL/GenBank/DDBJ whole genome shotgun (WGS) entry which is preliminary data.</text>
</comment>
<proteinExistence type="predicted"/>
<sequence>MNTEELTRYKTMSVEDIDRKIIPDIEDIKNNKSIDPISMYFMNIGNVLVKCSYAKNGRSLEECFLSYLKKKAMLLD</sequence>
<accession>A0AB33U8E0</accession>
<dbReference type="EMBL" id="FILR01000006">
    <property type="protein sequence ID" value="CYX41902.1"/>
    <property type="molecule type" value="Genomic_DNA"/>
</dbReference>